<dbReference type="AlphaFoldDB" id="A0A4P1QPU7"/>
<protein>
    <submittedName>
        <fullName evidence="1">Uncharacterized protein</fullName>
    </submittedName>
</protein>
<name>A0A4P1QPU7_LUPAN</name>
<proteinExistence type="predicted"/>
<evidence type="ECO:0000313" key="2">
    <source>
        <dbReference type="Proteomes" id="UP000188354"/>
    </source>
</evidence>
<dbReference type="Gramene" id="OIV91753">
    <property type="protein sequence ID" value="OIV91753"/>
    <property type="gene ID" value="TanjilG_26606"/>
</dbReference>
<gene>
    <name evidence="1" type="ORF">TanjilG_26606</name>
</gene>
<keyword evidence="2" id="KW-1185">Reference proteome</keyword>
<accession>A0A4P1QPU7</accession>
<dbReference type="Proteomes" id="UP000188354">
    <property type="component" value="Chromosome LG19"/>
</dbReference>
<sequence>MERGKLFMTVITETIGIVVLMEGADMKVLIVSRAVTMIGIMIVFEMEKPDTNMESIDQDQGGNIYQDPDPLLVQRAKGPLDLTWHHLLQA</sequence>
<reference evidence="1 2" key="1">
    <citation type="journal article" date="2017" name="Plant Biotechnol. J.">
        <title>A comprehensive draft genome sequence for lupin (Lupinus angustifolius), an emerging health food: insights into plant-microbe interactions and legume evolution.</title>
        <authorList>
            <person name="Hane J.K."/>
            <person name="Ming Y."/>
            <person name="Kamphuis L.G."/>
            <person name="Nelson M.N."/>
            <person name="Garg G."/>
            <person name="Atkins C.A."/>
            <person name="Bayer P.E."/>
            <person name="Bravo A."/>
            <person name="Bringans S."/>
            <person name="Cannon S."/>
            <person name="Edwards D."/>
            <person name="Foley R."/>
            <person name="Gao L.L."/>
            <person name="Harrison M.J."/>
            <person name="Huang W."/>
            <person name="Hurgobin B."/>
            <person name="Li S."/>
            <person name="Liu C.W."/>
            <person name="McGrath A."/>
            <person name="Morahan G."/>
            <person name="Murray J."/>
            <person name="Weller J."/>
            <person name="Jian J."/>
            <person name="Singh K.B."/>
        </authorList>
    </citation>
    <scope>NUCLEOTIDE SEQUENCE [LARGE SCALE GENOMIC DNA]</scope>
    <source>
        <strain evidence="2">cv. Tanjil</strain>
        <tissue evidence="1">Whole plant</tissue>
    </source>
</reference>
<dbReference type="EMBL" id="CM007379">
    <property type="protein sequence ID" value="OIV91753.1"/>
    <property type="molecule type" value="Genomic_DNA"/>
</dbReference>
<evidence type="ECO:0000313" key="1">
    <source>
        <dbReference type="EMBL" id="OIV91753.1"/>
    </source>
</evidence>
<organism evidence="1 2">
    <name type="scientific">Lupinus angustifolius</name>
    <name type="common">Narrow-leaved blue lupine</name>
    <dbReference type="NCBI Taxonomy" id="3871"/>
    <lineage>
        <taxon>Eukaryota</taxon>
        <taxon>Viridiplantae</taxon>
        <taxon>Streptophyta</taxon>
        <taxon>Embryophyta</taxon>
        <taxon>Tracheophyta</taxon>
        <taxon>Spermatophyta</taxon>
        <taxon>Magnoliopsida</taxon>
        <taxon>eudicotyledons</taxon>
        <taxon>Gunneridae</taxon>
        <taxon>Pentapetalae</taxon>
        <taxon>rosids</taxon>
        <taxon>fabids</taxon>
        <taxon>Fabales</taxon>
        <taxon>Fabaceae</taxon>
        <taxon>Papilionoideae</taxon>
        <taxon>50 kb inversion clade</taxon>
        <taxon>genistoids sensu lato</taxon>
        <taxon>core genistoids</taxon>
        <taxon>Genisteae</taxon>
        <taxon>Lupinus</taxon>
    </lineage>
</organism>